<keyword evidence="2" id="KW-0808">Transferase</keyword>
<keyword evidence="4" id="KW-1185">Reference proteome</keyword>
<dbReference type="Gene3D" id="3.30.2140.20">
    <property type="match status" value="1"/>
</dbReference>
<comment type="caution">
    <text evidence="3">The sequence shown here is derived from an EMBL/GenBank/DDBJ whole genome shotgun (WGS) entry which is preliminary data.</text>
</comment>
<evidence type="ECO:0000313" key="4">
    <source>
        <dbReference type="Proteomes" id="UP000696573"/>
    </source>
</evidence>
<evidence type="ECO:0000313" key="3">
    <source>
        <dbReference type="EMBL" id="CAH0036475.1"/>
    </source>
</evidence>
<dbReference type="EMBL" id="CABFNQ020000758">
    <property type="protein sequence ID" value="CAH0036475.1"/>
    <property type="molecule type" value="Genomic_DNA"/>
</dbReference>
<evidence type="ECO:0008006" key="5">
    <source>
        <dbReference type="Google" id="ProtNLM"/>
    </source>
</evidence>
<dbReference type="SUPFAM" id="SSF54001">
    <property type="entry name" value="Cysteine proteinases"/>
    <property type="match status" value="1"/>
</dbReference>
<proteinExistence type="inferred from homology"/>
<dbReference type="PANTHER" id="PTHR11786:SF0">
    <property type="entry name" value="ARYLAMINE N-ACETYLTRANSFERASE 4-RELATED"/>
    <property type="match status" value="1"/>
</dbReference>
<dbReference type="Pfam" id="PF00797">
    <property type="entry name" value="Acetyltransf_2"/>
    <property type="match status" value="1"/>
</dbReference>
<name>A0A9N9VWC8_9HYPO</name>
<dbReference type="Proteomes" id="UP000696573">
    <property type="component" value="Unassembled WGS sequence"/>
</dbReference>
<dbReference type="InterPro" id="IPR053710">
    <property type="entry name" value="Arylamine_NAT_domain_sf"/>
</dbReference>
<evidence type="ECO:0000256" key="1">
    <source>
        <dbReference type="ARBA" id="ARBA00006547"/>
    </source>
</evidence>
<dbReference type="OrthoDB" id="10260017at2759"/>
<dbReference type="PANTHER" id="PTHR11786">
    <property type="entry name" value="N-HYDROXYARYLAMINE O-ACETYLTRANSFERASE"/>
    <property type="match status" value="1"/>
</dbReference>
<dbReference type="InterPro" id="IPR001447">
    <property type="entry name" value="Arylamine_N-AcTrfase"/>
</dbReference>
<dbReference type="PRINTS" id="PR01543">
    <property type="entry name" value="ANATRNSFRASE"/>
</dbReference>
<accession>A0A9N9VWC8</accession>
<protein>
    <recommendedName>
        <fullName evidence="5">Arylamine N-acetyltransferase</fullName>
    </recommendedName>
</protein>
<sequence>MSGRTTYTKAQLDQYFTRVNLPPSQWLYDVSKQGGSFQKSHLELLLRHQLTSVPFENVTLHYSTHRVININAKHLVDKILRQPGRGGYCMENNTLFHTVLLSLGFDVYLVGGRVFENGRLAGLAHCLNIVTIDGERYAVDVGYGPNEPIQPLKVIDREIQPHVGPASVRLRFDAVPGGLKRDQKLWIYELRQNDDSEWVPCYCFTEMEFLPEDFSVMNYWPQKDPRSIFVQKLLCVRFTSEGQTFANPDETQSKDPWSNAATTGGEINGTLILVGDSFKWRVNGVKVFEKQLSSEEERIRVLERYFGMELTESEKEAIKGTATALPLS</sequence>
<dbReference type="AlphaFoldDB" id="A0A9N9VWC8"/>
<organism evidence="3 4">
    <name type="scientific">Clonostachys rhizophaga</name>
    <dbReference type="NCBI Taxonomy" id="160324"/>
    <lineage>
        <taxon>Eukaryota</taxon>
        <taxon>Fungi</taxon>
        <taxon>Dikarya</taxon>
        <taxon>Ascomycota</taxon>
        <taxon>Pezizomycotina</taxon>
        <taxon>Sordariomycetes</taxon>
        <taxon>Hypocreomycetidae</taxon>
        <taxon>Hypocreales</taxon>
        <taxon>Bionectriaceae</taxon>
        <taxon>Clonostachys</taxon>
    </lineage>
</organism>
<comment type="similarity">
    <text evidence="1 2">Belongs to the arylamine N-acetyltransferase family.</text>
</comment>
<gene>
    <name evidence="3" type="ORF">CRHIZ90672A_00010447</name>
</gene>
<reference evidence="3" key="1">
    <citation type="submission" date="2021-10" db="EMBL/GenBank/DDBJ databases">
        <authorList>
            <person name="Piombo E."/>
        </authorList>
    </citation>
    <scope>NUCLEOTIDE SEQUENCE</scope>
</reference>
<evidence type="ECO:0000256" key="2">
    <source>
        <dbReference type="RuleBase" id="RU003452"/>
    </source>
</evidence>
<keyword evidence="2" id="KW-0012">Acyltransferase</keyword>
<dbReference type="InterPro" id="IPR038765">
    <property type="entry name" value="Papain-like_cys_pep_sf"/>
</dbReference>
<dbReference type="GO" id="GO:0016407">
    <property type="term" value="F:acetyltransferase activity"/>
    <property type="evidence" value="ECO:0007669"/>
    <property type="project" value="InterPro"/>
</dbReference>